<reference evidence="2" key="1">
    <citation type="submission" date="2019-02" db="EMBL/GenBank/DDBJ databases">
        <title>Draft genome sequence of Muricauda sp. 176CP4-71.</title>
        <authorList>
            <person name="Park J.-S."/>
        </authorList>
    </citation>
    <scope>NUCLEOTIDE SEQUENCE [LARGE SCALE GENOMIC DNA]</scope>
    <source>
        <strain evidence="2">176GS2-150</strain>
    </source>
</reference>
<sequence>MLGLSLAGLAFFRKKKAT</sequence>
<comment type="caution">
    <text evidence="1">The sequence shown here is derived from an EMBL/GenBank/DDBJ whole genome shotgun (WGS) entry which is preliminary data.</text>
</comment>
<gene>
    <name evidence="1" type="ORF">EXY25_15850</name>
</gene>
<dbReference type="EMBL" id="SHLY01000007">
    <property type="protein sequence ID" value="TAA41881.1"/>
    <property type="molecule type" value="Genomic_DNA"/>
</dbReference>
<protein>
    <submittedName>
        <fullName evidence="1">Uncharacterized protein</fullName>
    </submittedName>
</protein>
<dbReference type="Proteomes" id="UP000292544">
    <property type="component" value="Unassembled WGS sequence"/>
</dbReference>
<evidence type="ECO:0000313" key="1">
    <source>
        <dbReference type="EMBL" id="TAA41881.1"/>
    </source>
</evidence>
<organism evidence="1 2">
    <name type="scientific">Corallincola spongiicola</name>
    <dbReference type="NCBI Taxonomy" id="2520508"/>
    <lineage>
        <taxon>Bacteria</taxon>
        <taxon>Pseudomonadati</taxon>
        <taxon>Pseudomonadota</taxon>
        <taxon>Gammaproteobacteria</taxon>
        <taxon>Alteromonadales</taxon>
        <taxon>Psychromonadaceae</taxon>
        <taxon>Corallincola</taxon>
    </lineage>
</organism>
<accession>A0ABY1WM50</accession>
<evidence type="ECO:0000313" key="2">
    <source>
        <dbReference type="Proteomes" id="UP000292544"/>
    </source>
</evidence>
<keyword evidence="2" id="KW-1185">Reference proteome</keyword>
<name>A0ABY1WM50_9GAMM</name>
<proteinExistence type="predicted"/>